<proteinExistence type="predicted"/>
<dbReference type="InterPro" id="IPR025405">
    <property type="entry name" value="DUF4131"/>
</dbReference>
<dbReference type="GO" id="GO:0005886">
    <property type="term" value="C:plasma membrane"/>
    <property type="evidence" value="ECO:0007669"/>
    <property type="project" value="UniProtKB-SubCell"/>
</dbReference>
<feature type="transmembrane region" description="Helical" evidence="6">
    <location>
        <begin position="386"/>
        <end position="405"/>
    </location>
</feature>
<comment type="subcellular location">
    <subcellularLocation>
        <location evidence="1">Cell membrane</location>
        <topology evidence="1">Multi-pass membrane protein</topology>
    </subcellularLocation>
</comment>
<evidence type="ECO:0000259" key="8">
    <source>
        <dbReference type="Pfam" id="PF13567"/>
    </source>
</evidence>
<dbReference type="PANTHER" id="PTHR30619">
    <property type="entry name" value="DNA INTERNALIZATION/COMPETENCE PROTEIN COMEC/REC2"/>
    <property type="match status" value="1"/>
</dbReference>
<dbReference type="InterPro" id="IPR052159">
    <property type="entry name" value="Competence_DNA_uptake"/>
</dbReference>
<comment type="caution">
    <text evidence="9">The sequence shown here is derived from an EMBL/GenBank/DDBJ whole genome shotgun (WGS) entry which is preliminary data.</text>
</comment>
<evidence type="ECO:0000256" key="4">
    <source>
        <dbReference type="ARBA" id="ARBA00022989"/>
    </source>
</evidence>
<feature type="transmembrane region" description="Helical" evidence="6">
    <location>
        <begin position="29"/>
        <end position="46"/>
    </location>
</feature>
<reference evidence="9 10" key="1">
    <citation type="journal article" date="2016" name="Nat. Commun.">
        <title>Thousands of microbial genomes shed light on interconnected biogeochemical processes in an aquifer system.</title>
        <authorList>
            <person name="Anantharaman K."/>
            <person name="Brown C.T."/>
            <person name="Hug L.A."/>
            <person name="Sharon I."/>
            <person name="Castelle C.J."/>
            <person name="Probst A.J."/>
            <person name="Thomas B.C."/>
            <person name="Singh A."/>
            <person name="Wilkins M.J."/>
            <person name="Karaoz U."/>
            <person name="Brodie E.L."/>
            <person name="Williams K.H."/>
            <person name="Hubbard S.S."/>
            <person name="Banfield J.F."/>
        </authorList>
    </citation>
    <scope>NUCLEOTIDE SEQUENCE [LARGE SCALE GENOMIC DNA]</scope>
</reference>
<feature type="transmembrane region" description="Helical" evidence="6">
    <location>
        <begin position="288"/>
        <end position="318"/>
    </location>
</feature>
<evidence type="ECO:0000256" key="5">
    <source>
        <dbReference type="ARBA" id="ARBA00023136"/>
    </source>
</evidence>
<evidence type="ECO:0000256" key="6">
    <source>
        <dbReference type="SAM" id="Phobius"/>
    </source>
</evidence>
<dbReference type="Pfam" id="PF03772">
    <property type="entry name" value="Competence"/>
    <property type="match status" value="1"/>
</dbReference>
<feature type="transmembrane region" description="Helical" evidence="6">
    <location>
        <begin position="325"/>
        <end position="341"/>
    </location>
</feature>
<evidence type="ECO:0000256" key="1">
    <source>
        <dbReference type="ARBA" id="ARBA00004651"/>
    </source>
</evidence>
<name>A0A1G2LNN4_9BACT</name>
<feature type="transmembrane region" description="Helical" evidence="6">
    <location>
        <begin position="417"/>
        <end position="439"/>
    </location>
</feature>
<feature type="transmembrane region" description="Helical" evidence="6">
    <location>
        <begin position="353"/>
        <end position="374"/>
    </location>
</feature>
<dbReference type="EMBL" id="MHQZ01000041">
    <property type="protein sequence ID" value="OHA13134.1"/>
    <property type="molecule type" value="Genomic_DNA"/>
</dbReference>
<dbReference type="Proteomes" id="UP000178302">
    <property type="component" value="Unassembled WGS sequence"/>
</dbReference>
<sequence>MNARGWIFLLVSGFIIGVATSSFFNFDFGFAVLSIFLGGIFFLLSVPRFQRVFTIFTILFLGFGLGILRYEIKDYRNYTLENFSGEEINFESVIVNEPDERGNYTRLIVKMSKLCPSLANIGCLTGRELKKENILIYIYHYPKFKYGDLILIRGKLQKPKKFVGSAASENPFDWPEYLAKDEIYYEIFYPKAEFISSGHGSRVKSKLFALKERFLENLADVIPEPAASFLGGITVGAKKSIPENLQDDFIKTGIIHLVVLSGYNITIVARTIMLFFEIFIPRFFASFFGGLGIIFFAVMTGATPSVVRASIMAVLVLLARSTGRIYQITIALFAASFLMVLHNPKILRFDASFQLSFIATLGLIYLAPLLEKFLKFLPKKLKIRETMAATISAQLAVTPLLLYTMGNFSIVALPMNLLILLFIPATMFFGFLTGILGFLSEILSVPFGWISYGFLAYELWLVKIFSSLPFASIQIPYFSALAAILIYGVMAIILVMAKTKNNHKTGLPR</sequence>
<evidence type="ECO:0000259" key="7">
    <source>
        <dbReference type="Pfam" id="PF03772"/>
    </source>
</evidence>
<dbReference type="AlphaFoldDB" id="A0A1G2LNN4"/>
<dbReference type="InterPro" id="IPR004477">
    <property type="entry name" value="ComEC_N"/>
</dbReference>
<evidence type="ECO:0000313" key="10">
    <source>
        <dbReference type="Proteomes" id="UP000178302"/>
    </source>
</evidence>
<keyword evidence="3 6" id="KW-0812">Transmembrane</keyword>
<dbReference type="PANTHER" id="PTHR30619:SF7">
    <property type="entry name" value="BETA-LACTAMASE DOMAIN PROTEIN"/>
    <property type="match status" value="1"/>
</dbReference>
<evidence type="ECO:0008006" key="11">
    <source>
        <dbReference type="Google" id="ProtNLM"/>
    </source>
</evidence>
<feature type="transmembrane region" description="Helical" evidence="6">
    <location>
        <begin position="6"/>
        <end position="24"/>
    </location>
</feature>
<keyword evidence="2" id="KW-1003">Cell membrane</keyword>
<evidence type="ECO:0000313" key="9">
    <source>
        <dbReference type="EMBL" id="OHA13134.1"/>
    </source>
</evidence>
<gene>
    <name evidence="9" type="ORF">A2909_00265</name>
</gene>
<organism evidence="9 10">
    <name type="scientific">Candidatus Tagabacteria bacterium RIFCSPLOWO2_01_FULL_39_11</name>
    <dbReference type="NCBI Taxonomy" id="1802295"/>
    <lineage>
        <taxon>Bacteria</taxon>
        <taxon>Candidatus Tagaibacteriota</taxon>
    </lineage>
</organism>
<feature type="domain" description="ComEC/Rec2-related protein" evidence="7">
    <location>
        <begin position="234"/>
        <end position="497"/>
    </location>
</feature>
<dbReference type="Pfam" id="PF13567">
    <property type="entry name" value="DUF4131"/>
    <property type="match status" value="1"/>
</dbReference>
<accession>A0A1G2LNN4</accession>
<evidence type="ECO:0000256" key="2">
    <source>
        <dbReference type="ARBA" id="ARBA00022475"/>
    </source>
</evidence>
<evidence type="ECO:0000256" key="3">
    <source>
        <dbReference type="ARBA" id="ARBA00022692"/>
    </source>
</evidence>
<keyword evidence="4 6" id="KW-1133">Transmembrane helix</keyword>
<feature type="transmembrane region" description="Helical" evidence="6">
    <location>
        <begin position="254"/>
        <end position="276"/>
    </location>
</feature>
<protein>
    <recommendedName>
        <fullName evidence="11">ComEC/Rec2-related protein domain-containing protein</fullName>
    </recommendedName>
</protein>
<feature type="domain" description="DUF4131" evidence="8">
    <location>
        <begin position="30"/>
        <end position="194"/>
    </location>
</feature>
<keyword evidence="5 6" id="KW-0472">Membrane</keyword>
<dbReference type="NCBIfam" id="TIGR00360">
    <property type="entry name" value="ComEC_N-term"/>
    <property type="match status" value="1"/>
</dbReference>
<feature type="transmembrane region" description="Helical" evidence="6">
    <location>
        <begin position="52"/>
        <end position="70"/>
    </location>
</feature>
<feature type="transmembrane region" description="Helical" evidence="6">
    <location>
        <begin position="477"/>
        <end position="497"/>
    </location>
</feature>